<comment type="caution">
    <text evidence="2">The sequence shown here is derived from an EMBL/GenBank/DDBJ whole genome shotgun (WGS) entry which is preliminary data.</text>
</comment>
<dbReference type="InterPro" id="IPR011335">
    <property type="entry name" value="Restrct_endonuc-II-like"/>
</dbReference>
<keyword evidence="2" id="KW-0255">Endonuclease</keyword>
<dbReference type="GO" id="GO:0004519">
    <property type="term" value="F:endonuclease activity"/>
    <property type="evidence" value="ECO:0007669"/>
    <property type="project" value="UniProtKB-KW"/>
</dbReference>
<feature type="domain" description="Putative restriction endonuclease" evidence="1">
    <location>
        <begin position="32"/>
        <end position="191"/>
    </location>
</feature>
<evidence type="ECO:0000313" key="3">
    <source>
        <dbReference type="Proteomes" id="UP001604335"/>
    </source>
</evidence>
<dbReference type="Proteomes" id="UP001604335">
    <property type="component" value="Unassembled WGS sequence"/>
</dbReference>
<dbReference type="RefSeq" id="WP_393014901.1">
    <property type="nucleotide sequence ID" value="NZ_JAZAQF010000086.1"/>
</dbReference>
<dbReference type="EMBL" id="JAZAQF010000086">
    <property type="protein sequence ID" value="MFG3819166.1"/>
    <property type="molecule type" value="Genomic_DNA"/>
</dbReference>
<dbReference type="Pfam" id="PF05685">
    <property type="entry name" value="Uma2"/>
    <property type="match status" value="1"/>
</dbReference>
<proteinExistence type="predicted"/>
<dbReference type="CDD" id="cd06260">
    <property type="entry name" value="DUF820-like"/>
    <property type="match status" value="1"/>
</dbReference>
<gene>
    <name evidence="2" type="ORF">VPK24_16095</name>
</gene>
<dbReference type="InterPro" id="IPR012296">
    <property type="entry name" value="Nuclease_put_TT1808"/>
</dbReference>
<evidence type="ECO:0000313" key="2">
    <source>
        <dbReference type="EMBL" id="MFG3819166.1"/>
    </source>
</evidence>
<keyword evidence="2" id="KW-0378">Hydrolase</keyword>
<evidence type="ECO:0000259" key="1">
    <source>
        <dbReference type="Pfam" id="PF05685"/>
    </source>
</evidence>
<dbReference type="SUPFAM" id="SSF52980">
    <property type="entry name" value="Restriction endonuclease-like"/>
    <property type="match status" value="1"/>
</dbReference>
<protein>
    <submittedName>
        <fullName evidence="2">Uma2 family endonuclease</fullName>
    </submittedName>
</protein>
<keyword evidence="2" id="KW-0540">Nuclease</keyword>
<sequence length="213" mass="24066">MTTQLDNWQRGTWAEFIAIAQQTNPDSCQNSRGYYYNGWMRLEPTRSGADQARSHAMIPSLVGLYAALAPMKLAGYVNPIIQRWQHQQAQPHLAFYIDRDLKDLPTGNAPIDLDRFDPPSLVVEVGASSFADDVGMKRLLYERLGVAEYWVVNVEARSIIGFAIADRGSREIQVSQVLPGLELSIITEALQRLDREDDGQITRWLIDQFQAKS</sequence>
<reference evidence="3" key="1">
    <citation type="journal article" date="2024" name="Algal Res.">
        <title>Biochemical, toxicological and genomic investigation of a high-biomass producing Limnothrix strain isolated from Italian shallow drinking water reservoir.</title>
        <authorList>
            <person name="Simonazzi M."/>
            <person name="Shishido T.K."/>
            <person name="Delbaje E."/>
            <person name="Wahlsten M."/>
            <person name="Fewer D.P."/>
            <person name="Sivonen K."/>
            <person name="Pezzolesi L."/>
            <person name="Pistocchi R."/>
        </authorList>
    </citation>
    <scope>NUCLEOTIDE SEQUENCE [LARGE SCALE GENOMIC DNA]</scope>
    <source>
        <strain evidence="3">LRLZ20PSL1</strain>
    </source>
</reference>
<accession>A0ABW7CH61</accession>
<keyword evidence="3" id="KW-1185">Reference proteome</keyword>
<name>A0ABW7CH61_9CYAN</name>
<dbReference type="InterPro" id="IPR008538">
    <property type="entry name" value="Uma2"/>
</dbReference>
<dbReference type="Gene3D" id="3.90.1570.10">
    <property type="entry name" value="tt1808, chain A"/>
    <property type="match status" value="1"/>
</dbReference>
<dbReference type="PANTHER" id="PTHR35400">
    <property type="entry name" value="SLR1083 PROTEIN"/>
    <property type="match status" value="1"/>
</dbReference>
<organism evidence="2 3">
    <name type="scientific">Limnothrix redekei LRLZ20PSL1</name>
    <dbReference type="NCBI Taxonomy" id="3112953"/>
    <lineage>
        <taxon>Bacteria</taxon>
        <taxon>Bacillati</taxon>
        <taxon>Cyanobacteriota</taxon>
        <taxon>Cyanophyceae</taxon>
        <taxon>Pseudanabaenales</taxon>
        <taxon>Pseudanabaenaceae</taxon>
        <taxon>Limnothrix</taxon>
    </lineage>
</organism>
<dbReference type="PANTHER" id="PTHR35400:SF1">
    <property type="entry name" value="SLR1083 PROTEIN"/>
    <property type="match status" value="1"/>
</dbReference>